<dbReference type="InterPro" id="IPR029018">
    <property type="entry name" value="Hex-like_dom2"/>
</dbReference>
<reference evidence="3 4" key="1">
    <citation type="submission" date="2019-02" db="EMBL/GenBank/DDBJ databases">
        <title>Deep-cultivation of Planctomycetes and their phenomic and genomic characterization uncovers novel biology.</title>
        <authorList>
            <person name="Wiegand S."/>
            <person name="Jogler M."/>
            <person name="Boedeker C."/>
            <person name="Pinto D."/>
            <person name="Vollmers J."/>
            <person name="Rivas-Marin E."/>
            <person name="Kohn T."/>
            <person name="Peeters S.H."/>
            <person name="Heuer A."/>
            <person name="Rast P."/>
            <person name="Oberbeckmann S."/>
            <person name="Bunk B."/>
            <person name="Jeske O."/>
            <person name="Meyerdierks A."/>
            <person name="Storesund J.E."/>
            <person name="Kallscheuer N."/>
            <person name="Luecker S."/>
            <person name="Lage O.M."/>
            <person name="Pohl T."/>
            <person name="Merkel B.J."/>
            <person name="Hornburger P."/>
            <person name="Mueller R.-W."/>
            <person name="Bruemmer F."/>
            <person name="Labrenz M."/>
            <person name="Spormann A.M."/>
            <person name="Op den Camp H."/>
            <person name="Overmann J."/>
            <person name="Amann R."/>
            <person name="Jetten M.S.M."/>
            <person name="Mascher T."/>
            <person name="Medema M.H."/>
            <person name="Devos D.P."/>
            <person name="Kaster A.-K."/>
            <person name="Ovreas L."/>
            <person name="Rohde M."/>
            <person name="Galperin M.Y."/>
            <person name="Jogler C."/>
        </authorList>
    </citation>
    <scope>NUCLEOTIDE SEQUENCE [LARGE SCALE GENOMIC DNA]</scope>
    <source>
        <strain evidence="3 4">Spb1</strain>
    </source>
</reference>
<dbReference type="GO" id="GO:0005975">
    <property type="term" value="P:carbohydrate metabolic process"/>
    <property type="evidence" value="ECO:0007669"/>
    <property type="project" value="UniProtKB-ARBA"/>
</dbReference>
<evidence type="ECO:0000313" key="3">
    <source>
        <dbReference type="EMBL" id="QDV30507.1"/>
    </source>
</evidence>
<evidence type="ECO:0000313" key="4">
    <source>
        <dbReference type="Proteomes" id="UP000315349"/>
    </source>
</evidence>
<dbReference type="RefSeq" id="WP_145299975.1">
    <property type="nucleotide sequence ID" value="NZ_CP036299.1"/>
</dbReference>
<dbReference type="SUPFAM" id="SSF55545">
    <property type="entry name" value="beta-N-acetylhexosaminidase-like domain"/>
    <property type="match status" value="1"/>
</dbReference>
<feature type="chain" id="PRO_5021709713" description="Carbohydrate-binding family 6 protein" evidence="2">
    <location>
        <begin position="22"/>
        <end position="739"/>
    </location>
</feature>
<dbReference type="KEGG" id="peh:Spb1_24410"/>
<keyword evidence="1" id="KW-0378">Hydrolase</keyword>
<evidence type="ECO:0000256" key="2">
    <source>
        <dbReference type="SAM" id="SignalP"/>
    </source>
</evidence>
<dbReference type="GO" id="GO:0016787">
    <property type="term" value="F:hydrolase activity"/>
    <property type="evidence" value="ECO:0007669"/>
    <property type="project" value="UniProtKB-KW"/>
</dbReference>
<accession>A0A518GPF8</accession>
<organism evidence="3 4">
    <name type="scientific">Planctopirus ephydatiae</name>
    <dbReference type="NCBI Taxonomy" id="2528019"/>
    <lineage>
        <taxon>Bacteria</taxon>
        <taxon>Pseudomonadati</taxon>
        <taxon>Planctomycetota</taxon>
        <taxon>Planctomycetia</taxon>
        <taxon>Planctomycetales</taxon>
        <taxon>Planctomycetaceae</taxon>
        <taxon>Planctopirus</taxon>
    </lineage>
</organism>
<dbReference type="AlphaFoldDB" id="A0A518GPF8"/>
<feature type="signal peptide" evidence="2">
    <location>
        <begin position="1"/>
        <end position="21"/>
    </location>
</feature>
<keyword evidence="4" id="KW-1185">Reference proteome</keyword>
<keyword evidence="2" id="KW-0732">Signal</keyword>
<sequence length="739" mass="84083" precursor="true">MKRLVSLCYLQLCLFCAPAFADTSLWLSVQPGTAEPGKFAAEEIRREAKAQGMTLSDDTKATRVALTIERDGNAAAESYTIRVQKEGDCRIITVRGADATGTMYGGLDIAEAIRTGTFDSLKDSDHRPHIAQRGLKFNIPLDLRTPSYTDCSDAAQANIPEMWKREFWTAYLDSMARHRYNVLSLWSLHPFPSLVKVPEFPEVALDDVWRTRAKLDDTFSFAGTDMVRPAMLADHEVVKRITIDEKIEFWRWVMQQAANRGIRVYFFTWNVFTFGAEGKHGITNDLSNQITKRYFRASVREMVKTYPLLAGMGITAGEGMPEKMDSKAKEAWLWDTYGEGVRDALKDEPKREFNMIHRFHWTAQSDILDAFQNYPGPFEFSFKYSVAHMYSITKPPFIQPLLENLAPGRKTWLTVRNDDIYTFRFGDPAYAREYILNMPPADKLAGFYMGPDGYVWGRDFLERHSDPGPRPLVMEKQWYSFMLWGRLAYDPSLPDSHFEKVLAARHPTAESAQIFRALQGASQVMPLTTRFFWGDIDLKWYPEACWGHPRSKSRGFHTVRHFMEGSSMPGANVLCIRDWRARLVACQPMAGTTPLEIADALDGAAAKTFTALDTLRQPAKQDIELQKTVNDCESLAWLGRYYASKIRGACALALFDVNGDKFEHDAALRHLEDAVTHWKRYAAIRDAHYVPALYNRVGYVDVTALTEKVTADLDIARDWKPGTLKDDGKRSGTEKGFRN</sequence>
<dbReference type="Gene3D" id="3.20.20.80">
    <property type="entry name" value="Glycosidases"/>
    <property type="match status" value="1"/>
</dbReference>
<evidence type="ECO:0008006" key="5">
    <source>
        <dbReference type="Google" id="ProtNLM"/>
    </source>
</evidence>
<gene>
    <name evidence="3" type="ORF">Spb1_24410</name>
</gene>
<dbReference type="Proteomes" id="UP000315349">
    <property type="component" value="Chromosome"/>
</dbReference>
<dbReference type="EMBL" id="CP036299">
    <property type="protein sequence ID" value="QDV30507.1"/>
    <property type="molecule type" value="Genomic_DNA"/>
</dbReference>
<evidence type="ECO:0000256" key="1">
    <source>
        <dbReference type="ARBA" id="ARBA00022801"/>
    </source>
</evidence>
<proteinExistence type="predicted"/>
<protein>
    <recommendedName>
        <fullName evidence="5">Carbohydrate-binding family 6 protein</fullName>
    </recommendedName>
</protein>
<dbReference type="OrthoDB" id="99887at2"/>
<name>A0A518GPF8_9PLAN</name>